<evidence type="ECO:0000313" key="3">
    <source>
        <dbReference type="Proteomes" id="UP000011867"/>
    </source>
</evidence>
<dbReference type="OrthoDB" id="237955at2157"/>
<keyword evidence="1" id="KW-0812">Transmembrane</keyword>
<dbReference type="HOGENOM" id="CLU_800790_0_0_2"/>
<dbReference type="EMBL" id="HF582854">
    <property type="protein sequence ID" value="CCQ37156.1"/>
    <property type="molecule type" value="Genomic_DNA"/>
</dbReference>
<dbReference type="Proteomes" id="UP000011867">
    <property type="component" value="Chromosome"/>
</dbReference>
<feature type="transmembrane region" description="Helical" evidence="1">
    <location>
        <begin position="246"/>
        <end position="267"/>
    </location>
</feature>
<dbReference type="RefSeq" id="WP_015409906.1">
    <property type="nucleotide sequence ID" value="NC_020388.1"/>
</dbReference>
<keyword evidence="1" id="KW-1133">Transmembrane helix</keyword>
<dbReference type="eggNOG" id="arCOG14264">
    <property type="taxonomic scope" value="Archaea"/>
</dbReference>
<protein>
    <submittedName>
        <fullName evidence="2">Uncharacterized protein</fullName>
    </submittedName>
</protein>
<evidence type="ECO:0000313" key="2">
    <source>
        <dbReference type="EMBL" id="CCQ37156.1"/>
    </source>
</evidence>
<feature type="transmembrane region" description="Helical" evidence="1">
    <location>
        <begin position="68"/>
        <end position="86"/>
    </location>
</feature>
<dbReference type="KEGG" id="nmo:Nmlp_3013"/>
<proteinExistence type="predicted"/>
<keyword evidence="3" id="KW-1185">Reference proteome</keyword>
<organism evidence="2 3">
    <name type="scientific">Natronomonas moolapensis (strain DSM 18674 / CECT 7526 / JCM 14361 / 8.8.11)</name>
    <dbReference type="NCBI Taxonomy" id="268739"/>
    <lineage>
        <taxon>Archaea</taxon>
        <taxon>Methanobacteriati</taxon>
        <taxon>Methanobacteriota</taxon>
        <taxon>Stenosarchaea group</taxon>
        <taxon>Halobacteria</taxon>
        <taxon>Halobacteriales</taxon>
        <taxon>Natronomonadaceae</taxon>
        <taxon>Natronomonas</taxon>
    </lineage>
</organism>
<feature type="transmembrane region" description="Helical" evidence="1">
    <location>
        <begin position="341"/>
        <end position="362"/>
    </location>
</feature>
<feature type="transmembrane region" description="Helical" evidence="1">
    <location>
        <begin position="129"/>
        <end position="152"/>
    </location>
</feature>
<accession>M1Y3Q1</accession>
<feature type="transmembrane region" description="Helical" evidence="1">
    <location>
        <begin position="211"/>
        <end position="234"/>
    </location>
</feature>
<feature type="transmembrane region" description="Helical" evidence="1">
    <location>
        <begin position="164"/>
        <end position="191"/>
    </location>
</feature>
<name>M1Y3Q1_NATM8</name>
<sequence>MSVEGYNVQANRTSAELAPYRAKPIWPSRIVERGRTFVDTPFLAALLVGGWIPVAATLLAVDRAEASTLFVLGQSMACLMVVVGPYDVWYFDRHLLPGFFKDADETLTADDDTVLSSLSRRYDTYYTDYWWVSVGIWAVLVLGVFVVSQPYFLSQGITSPLERVAYLCFFLYWLTIVGLRSHAAVVTVLAIRSFAENATLDIDPLHPDGLGGLSAVGNLAIQTTVIVSLGSFALPLSFQIAAHNAFGGFVYAGVALFVLLVAANFAYPTYKMNRRAQEIRERLLETHKDKIRTLEAQLDMPDDDGEVSVRENQLLQLEIQRERREFRDHQSVQLYPLSIGIITRLVSSLLLPIFFILFEFFITGMIQ</sequence>
<keyword evidence="1" id="KW-0472">Membrane</keyword>
<feature type="transmembrane region" description="Helical" evidence="1">
    <location>
        <begin position="42"/>
        <end position="61"/>
    </location>
</feature>
<dbReference type="AlphaFoldDB" id="M1Y3Q1"/>
<dbReference type="STRING" id="268739.Nmlp_3013"/>
<reference evidence="2 3" key="1">
    <citation type="journal article" date="2013" name="Genome Announc.">
        <title>Genome of the haloarchaeon Natronomonas moolapensis, a neutrophilic member of a previously haloalkaliphilic genus.</title>
        <authorList>
            <person name="Dyall-Smith M.L."/>
            <person name="Pfeiffer F."/>
            <person name="Oberwinkler T."/>
            <person name="Klee K."/>
            <person name="Rampp M."/>
            <person name="Palm P."/>
            <person name="Gross K."/>
            <person name="Schuster S.C."/>
            <person name="Oesterhelt D."/>
        </authorList>
    </citation>
    <scope>NUCLEOTIDE SEQUENCE [LARGE SCALE GENOMIC DNA]</scope>
    <source>
        <strain evidence="3">DSM 18674 / JCM 14361 / 8.8.11</strain>
    </source>
</reference>
<evidence type="ECO:0000256" key="1">
    <source>
        <dbReference type="SAM" id="Phobius"/>
    </source>
</evidence>
<dbReference type="GeneID" id="14651650"/>
<gene>
    <name evidence="2" type="ordered locus">Nmlp_3013</name>
</gene>